<sequence length="2112" mass="242359">MDNTTLRKFESISLGKGPLFDWQQEPQLVPYYLQGNRRFESNAMIEARNRIRNSPEVRESINRFWSLVKKNPMGRVEKEVYTQLCLCFSKLLLPDFSRDDSLKVIEEDWDTDSAGADALDYKHFYDAIFQLADIWTEEVNPNTYAEFLIKIYRRITTKRVVTQNGEVKKIMPSIKLVFPDSVKKEDDWEDVHSDESYDSDYEYNFQEAEGKRQRVKRLKRETNNEKEGDELMYDEIVGSDWEIPEEDEQIEMSELDDIIPFGKIAHNYISSLHDPRAQEEHLQVPFSTFSKAVEIQEKLEHEEDEEEEEMAPLKMVSLSSNDKNFLEVKSWNKKIQEAVKETNNGEMTPVGLFLHSLSKSVQDYITIIPDEKKTYIRNTLKRKSSIKITNASVKIVDGNLSATKIGNRPSVHDFNLTAIPEHKGMEMAGSAILGDDMNSGELSLQSGIPTVKSATISGLRKSLLEQKYLPMMKRFERKTIVLSKKGKLPTEEVSSLSAVNQSKIEDVEEEINPEPLKLLESLQSAEKAPTVDPNNGLWDIIERVNNDVLKILILGKPRSGKTTLAKDLAASLDLKHIEITSIIEALIKKGQVEDEEMYDEDNPKPEVYTPFEKEILQRLSEGKSLTDEQIIALADEAIHSDEAESKGFVLDLPLTPELSGFILSVKFNFVVDLDISNNDLVKQVDGLKWDPTTNTLYTKYNITELKKPKMIVDENDEPIEDETPKPKFEEFVVRADDTNENYYKSIGDYVKKVRSMFDGMINSLPVSWRFDFDAAGLNPTVRRDAVLAKLGSRKNKLPAAKILEPENDFKALLFQNIDEGKEPRSWSIWKQIDPVALKEEKVVEGKPEFAVEFSNNVFVMSSEENQKKFASNPRKYLNDEPKMPQSYRVLLIGPPKSGKRTQAEYLSAKYGWKLFEANEVVSQSIMSQKKNRKLLRPSHPESGFVQASEPEFQSILKGGALASPLLMPILLQKLGVPLQKKPPPPPTPKEGEEEEPPTQQPTDRSMRSKKDDKDSDKESSEGAVEEQKIIEDAPLGEEPAAPEVSATPEPIVYEDLPLTEIVAQPIKPEDLRKIINGLIMIGYPATVEDAQLLKDSNFEFDKILYFIDPTDGQELVKRGIEEMFDLTQELTLADQVSGACKEVFGEETVIEIPIVGSEEEVHNLICRKLDPFYVQIDAPEINIVKDDVEEGKVPLPLGEYGKYDPVVMKEDKWIIPGSEEFEVQSFGKRYIFAGEAEMEKFNKNPLSYISQEPVVVPQPHLMVFGSRGSGVNTMVSLVSQNYQVESVPLKNLYLKVIAEEQLKRRKERLLRKGFTPKEETDEPYDPLNDDPEITEEAEDFNQALHEQKMMRDLLKGDKPLIINSRWFDIEEEKVSQNLIDILSESRRLPEIAFILKSSEENTIKRLLGTEGIEAEYNRIMEQRRIEKQKAKEEAREEARRQRIENGEDEEELPQEEEEEEDEEDPDAPVLADMLEEAKQKIIQMRENDIQQMEETKEKLEEKGVIVFEINGDMSVERMYQKIDFEIKQQLKGRENLIERQTSVKLSKEKAMELLQTQKVLPSAVRFNSPIKSDNLRISTEFPVLYRDRIYFPNSIEEQKSFIETPLAFSKIEAAPWDIHNRPYCAIIGNPLTGKTALAKDLAKELGIVRISLRETIEEVLKLENELGQRVRDVLGNGYALEESLAVEIICWRIEQHDVVEHGCVLDGFPKTIQQAMLLAEFNKLPNPIFYLDAEPTSVLKRRGQKFKHDKKSLNSQIKQSTKNNNEILSWVQNTFDTARYLSTDHSKWWVKDTAIEHLSIVYGARNNYAIAKLKGTPINIQYLGIARQDISSALSKFKRYDIVIWKFRGELKEVKNSDYVVEYNSRFYVFSSKENMDAFIATPEKFLNAKPLPKDLPRQLQPSECGEIAESRIELDGHCVVTLEEDKSCVRGDPMILAAYKDRIFSFANNAQRNKFMRKPQKYEKTNLPVKIPPKPGNVPLSMLGEFENSIGYIEQSLGQVVIKALLEVGSQKLVYPLLSVKESALKHFGLYLKAHNPKNSRYQNKKYAERMKEFREHCTIMQELYEEGVRKENGELKDWEIKNNYTKGDNFSKMLDQYQKDKNSYLAHFIR</sequence>
<reference evidence="5" key="1">
    <citation type="submission" date="2021-09" db="EMBL/GenBank/DDBJ databases">
        <authorList>
            <consortium name="AG Swart"/>
            <person name="Singh M."/>
            <person name="Singh A."/>
            <person name="Seah K."/>
            <person name="Emmerich C."/>
        </authorList>
    </citation>
    <scope>NUCLEOTIDE SEQUENCE</scope>
    <source>
        <strain evidence="5">ATCC30299</strain>
    </source>
</reference>
<feature type="compositionally biased region" description="Acidic residues" evidence="4">
    <location>
        <begin position="1446"/>
        <end position="1466"/>
    </location>
</feature>
<feature type="region of interest" description="Disordered" evidence="4">
    <location>
        <begin position="1426"/>
        <end position="1466"/>
    </location>
</feature>
<name>A0AAU9JSV6_9CILI</name>
<dbReference type="GO" id="GO:0019205">
    <property type="term" value="F:nucleobase-containing compound kinase activity"/>
    <property type="evidence" value="ECO:0007669"/>
    <property type="project" value="InterPro"/>
</dbReference>
<protein>
    <recommendedName>
        <fullName evidence="7">Adenylate kinase</fullName>
    </recommendedName>
</protein>
<proteinExistence type="predicted"/>
<evidence type="ECO:0000256" key="3">
    <source>
        <dbReference type="ARBA" id="ARBA00022777"/>
    </source>
</evidence>
<evidence type="ECO:0008006" key="7">
    <source>
        <dbReference type="Google" id="ProtNLM"/>
    </source>
</evidence>
<dbReference type="Proteomes" id="UP001162131">
    <property type="component" value="Unassembled WGS sequence"/>
</dbReference>
<feature type="compositionally biased region" description="Basic and acidic residues" evidence="4">
    <location>
        <begin position="1426"/>
        <end position="1445"/>
    </location>
</feature>
<dbReference type="SUPFAM" id="SSF52540">
    <property type="entry name" value="P-loop containing nucleoside triphosphate hydrolases"/>
    <property type="match status" value="3"/>
</dbReference>
<dbReference type="GO" id="GO:0005524">
    <property type="term" value="F:ATP binding"/>
    <property type="evidence" value="ECO:0007669"/>
    <property type="project" value="InterPro"/>
</dbReference>
<accession>A0AAU9JSV6</accession>
<keyword evidence="6" id="KW-1185">Reference proteome</keyword>
<dbReference type="InterPro" id="IPR000850">
    <property type="entry name" value="Adenylat/UMP-CMP_kin"/>
</dbReference>
<evidence type="ECO:0000313" key="5">
    <source>
        <dbReference type="EMBL" id="CAG9329088.1"/>
    </source>
</evidence>
<keyword evidence="1" id="KW-0808">Transferase</keyword>
<dbReference type="Pfam" id="PF00406">
    <property type="entry name" value="ADK"/>
    <property type="match status" value="1"/>
</dbReference>
<evidence type="ECO:0000313" key="6">
    <source>
        <dbReference type="Proteomes" id="UP001162131"/>
    </source>
</evidence>
<dbReference type="Gene3D" id="3.40.50.300">
    <property type="entry name" value="P-loop containing nucleotide triphosphate hydrolases"/>
    <property type="match status" value="3"/>
</dbReference>
<dbReference type="PANTHER" id="PTHR23359">
    <property type="entry name" value="NUCLEOTIDE KINASE"/>
    <property type="match status" value="1"/>
</dbReference>
<evidence type="ECO:0000256" key="1">
    <source>
        <dbReference type="ARBA" id="ARBA00022679"/>
    </source>
</evidence>
<feature type="compositionally biased region" description="Basic and acidic residues" evidence="4">
    <location>
        <begin position="1004"/>
        <end position="1031"/>
    </location>
</feature>
<organism evidence="5 6">
    <name type="scientific">Blepharisma stoltei</name>
    <dbReference type="NCBI Taxonomy" id="1481888"/>
    <lineage>
        <taxon>Eukaryota</taxon>
        <taxon>Sar</taxon>
        <taxon>Alveolata</taxon>
        <taxon>Ciliophora</taxon>
        <taxon>Postciliodesmatophora</taxon>
        <taxon>Heterotrichea</taxon>
        <taxon>Heterotrichida</taxon>
        <taxon>Blepharismidae</taxon>
        <taxon>Blepharisma</taxon>
    </lineage>
</organism>
<keyword evidence="3" id="KW-0418">Kinase</keyword>
<evidence type="ECO:0000256" key="4">
    <source>
        <dbReference type="SAM" id="MobiDB-lite"/>
    </source>
</evidence>
<comment type="caution">
    <text evidence="5">The sequence shown here is derived from an EMBL/GenBank/DDBJ whole genome shotgun (WGS) entry which is preliminary data.</text>
</comment>
<feature type="region of interest" description="Disordered" evidence="4">
    <location>
        <begin position="976"/>
        <end position="1044"/>
    </location>
</feature>
<dbReference type="EMBL" id="CAJZBQ010000047">
    <property type="protein sequence ID" value="CAG9329088.1"/>
    <property type="molecule type" value="Genomic_DNA"/>
</dbReference>
<dbReference type="GO" id="GO:0006139">
    <property type="term" value="P:nucleobase-containing compound metabolic process"/>
    <property type="evidence" value="ECO:0007669"/>
    <property type="project" value="InterPro"/>
</dbReference>
<keyword evidence="2" id="KW-0547">Nucleotide-binding</keyword>
<dbReference type="InterPro" id="IPR027417">
    <property type="entry name" value="P-loop_NTPase"/>
</dbReference>
<evidence type="ECO:0000256" key="2">
    <source>
        <dbReference type="ARBA" id="ARBA00022741"/>
    </source>
</evidence>
<gene>
    <name evidence="5" type="ORF">BSTOLATCC_MIC47919</name>
</gene>